<dbReference type="AlphaFoldDB" id="A0A6G0WUR8"/>
<keyword evidence="3" id="KW-1185">Reference proteome</keyword>
<organism evidence="2 3">
    <name type="scientific">Aphanomyces euteiches</name>
    <dbReference type="NCBI Taxonomy" id="100861"/>
    <lineage>
        <taxon>Eukaryota</taxon>
        <taxon>Sar</taxon>
        <taxon>Stramenopiles</taxon>
        <taxon>Oomycota</taxon>
        <taxon>Saprolegniomycetes</taxon>
        <taxon>Saprolegniales</taxon>
        <taxon>Verrucalvaceae</taxon>
        <taxon>Aphanomyces</taxon>
    </lineage>
</organism>
<dbReference type="EMBL" id="VJMJ01000146">
    <property type="protein sequence ID" value="KAF0731197.1"/>
    <property type="molecule type" value="Genomic_DNA"/>
</dbReference>
<protein>
    <submittedName>
        <fullName evidence="2">Uncharacterized protein</fullName>
    </submittedName>
</protein>
<comment type="caution">
    <text evidence="2">The sequence shown here is derived from an EMBL/GenBank/DDBJ whole genome shotgun (WGS) entry which is preliminary data.</text>
</comment>
<reference evidence="2 3" key="1">
    <citation type="submission" date="2019-07" db="EMBL/GenBank/DDBJ databases">
        <title>Genomics analysis of Aphanomyces spp. identifies a new class of oomycete effector associated with host adaptation.</title>
        <authorList>
            <person name="Gaulin E."/>
        </authorList>
    </citation>
    <scope>NUCLEOTIDE SEQUENCE [LARGE SCALE GENOMIC DNA]</scope>
    <source>
        <strain evidence="2 3">ATCC 201684</strain>
    </source>
</reference>
<dbReference type="Proteomes" id="UP000481153">
    <property type="component" value="Unassembled WGS sequence"/>
</dbReference>
<evidence type="ECO:0000313" key="2">
    <source>
        <dbReference type="EMBL" id="KAF0731197.1"/>
    </source>
</evidence>
<feature type="region of interest" description="Disordered" evidence="1">
    <location>
        <begin position="1"/>
        <end position="33"/>
    </location>
</feature>
<evidence type="ECO:0000313" key="3">
    <source>
        <dbReference type="Proteomes" id="UP000481153"/>
    </source>
</evidence>
<gene>
    <name evidence="2" type="ORF">Ae201684_011460</name>
</gene>
<sequence>MTTNVTNMDVGNKSIEKLTTTPRGGSTFGKRDKIPEGKNVRRLRSSVCNLLLLNQIQARGLIASRRRRQNLPRQAYEHFRGNRLQRNYKMTPVQLPWSTMVSSNESKSMKNFIEKCCNLCARHFDSLSIESIARNGRRSTFISTQRQHPAIYQVQRQLGILNERRECMHYFQSLLAEMTEWPENTALYRAKSTPDPYVVSSLLAAHFYEADRCVAVFQSIQADELCEIPLRQTNSVT</sequence>
<accession>A0A6G0WUR8</accession>
<evidence type="ECO:0000256" key="1">
    <source>
        <dbReference type="SAM" id="MobiDB-lite"/>
    </source>
</evidence>
<proteinExistence type="predicted"/>
<name>A0A6G0WUR8_9STRA</name>